<dbReference type="EMBL" id="RPHB01000007">
    <property type="protein sequence ID" value="MBW3469320.1"/>
    <property type="molecule type" value="Genomic_DNA"/>
</dbReference>
<name>A0A951IY13_9BACT</name>
<reference evidence="1 2" key="1">
    <citation type="journal article" date="2020" name="Syst. Appl. Microbiol.">
        <title>Arthrospiribacter ruber gen. nov., sp. nov., a novel bacterium isolated from Arthrospira cultures.</title>
        <authorList>
            <person name="Waleron M."/>
            <person name="Misztak A."/>
            <person name="Waleron M.M."/>
            <person name="Furmaniak M."/>
            <person name="Mrozik A."/>
            <person name="Waleron K."/>
        </authorList>
    </citation>
    <scope>NUCLEOTIDE SEQUENCE [LARGE SCALE GENOMIC DNA]</scope>
    <source>
        <strain evidence="1 2">DPMB0001</strain>
    </source>
</reference>
<protein>
    <submittedName>
        <fullName evidence="1">Protein-tyrosine-phosphatase</fullName>
    </submittedName>
</protein>
<proteinExistence type="predicted"/>
<comment type="caution">
    <text evidence="1">The sequence shown here is derived from an EMBL/GenBank/DDBJ whole genome shotgun (WGS) entry which is preliminary data.</text>
</comment>
<dbReference type="PANTHER" id="PTHR43428">
    <property type="entry name" value="ARSENATE REDUCTASE"/>
    <property type="match status" value="1"/>
</dbReference>
<organism evidence="1 2">
    <name type="scientific">Arthrospiribacter ruber</name>
    <dbReference type="NCBI Taxonomy" id="2487934"/>
    <lineage>
        <taxon>Bacteria</taxon>
        <taxon>Pseudomonadati</taxon>
        <taxon>Bacteroidota</taxon>
        <taxon>Cytophagia</taxon>
        <taxon>Cytophagales</taxon>
        <taxon>Cyclobacteriaceae</taxon>
        <taxon>Arthrospiribacter</taxon>
    </lineage>
</organism>
<dbReference type="RefSeq" id="WP_219292154.1">
    <property type="nucleotide sequence ID" value="NZ_RPHB01000007.1"/>
</dbReference>
<dbReference type="Proteomes" id="UP000727490">
    <property type="component" value="Unassembled WGS sequence"/>
</dbReference>
<accession>A0A951IY13</accession>
<dbReference type="PANTHER" id="PTHR43428:SF1">
    <property type="entry name" value="ARSENATE REDUCTASE"/>
    <property type="match status" value="1"/>
</dbReference>
<keyword evidence="2" id="KW-1185">Reference proteome</keyword>
<sequence>MNLYPTLQSHIEQALALPISEERKAVLQVLIDYVQQKADQNQEINLNFICTHNSRRSQFSQIWGKVAAAFFGIDINSFSGGVEVTAFNERAVASITRFGFKVSKEGEVNPKYFVFYSEDKDPIVTFSKVYDDAANAPKGFAAVMTCSHADENCPFILGAEARIPVRYEDPKAFDDTDQEVEMYDKRSLQIASEMLYVFSRIKK</sequence>
<evidence type="ECO:0000313" key="1">
    <source>
        <dbReference type="EMBL" id="MBW3469320.1"/>
    </source>
</evidence>
<evidence type="ECO:0000313" key="2">
    <source>
        <dbReference type="Proteomes" id="UP000727490"/>
    </source>
</evidence>
<gene>
    <name evidence="1" type="ORF">EGN73_16090</name>
</gene>
<dbReference type="AlphaFoldDB" id="A0A951IY13"/>